<keyword evidence="3" id="KW-1185">Reference proteome</keyword>
<evidence type="ECO:0000313" key="3">
    <source>
        <dbReference type="Proteomes" id="UP000724874"/>
    </source>
</evidence>
<evidence type="ECO:0000313" key="2">
    <source>
        <dbReference type="EMBL" id="KAF8911608.1"/>
    </source>
</evidence>
<dbReference type="Proteomes" id="UP000724874">
    <property type="component" value="Unassembled WGS sequence"/>
</dbReference>
<reference evidence="2" key="1">
    <citation type="submission" date="2020-11" db="EMBL/GenBank/DDBJ databases">
        <authorList>
            <consortium name="DOE Joint Genome Institute"/>
            <person name="Ahrendt S."/>
            <person name="Riley R."/>
            <person name="Andreopoulos W."/>
            <person name="LaButti K."/>
            <person name="Pangilinan J."/>
            <person name="Ruiz-duenas F.J."/>
            <person name="Barrasa J.M."/>
            <person name="Sanchez-Garcia M."/>
            <person name="Camarero S."/>
            <person name="Miyauchi S."/>
            <person name="Serrano A."/>
            <person name="Linde D."/>
            <person name="Babiker R."/>
            <person name="Drula E."/>
            <person name="Ayuso-Fernandez I."/>
            <person name="Pacheco R."/>
            <person name="Padilla G."/>
            <person name="Ferreira P."/>
            <person name="Barriuso J."/>
            <person name="Kellner H."/>
            <person name="Castanera R."/>
            <person name="Alfaro M."/>
            <person name="Ramirez L."/>
            <person name="Pisabarro A.G."/>
            <person name="Kuo A."/>
            <person name="Tritt A."/>
            <person name="Lipzen A."/>
            <person name="He G."/>
            <person name="Yan M."/>
            <person name="Ng V."/>
            <person name="Cullen D."/>
            <person name="Martin F."/>
            <person name="Rosso M.-N."/>
            <person name="Henrissat B."/>
            <person name="Hibbett D."/>
            <person name="Martinez A.T."/>
            <person name="Grigoriev I.V."/>
        </authorList>
    </citation>
    <scope>NUCLEOTIDE SEQUENCE</scope>
    <source>
        <strain evidence="2">AH 44721</strain>
    </source>
</reference>
<dbReference type="Pfam" id="PF08568">
    <property type="entry name" value="Kinetochor_Ybp2"/>
    <property type="match status" value="1"/>
</dbReference>
<organism evidence="2 3">
    <name type="scientific">Gymnopilus junonius</name>
    <name type="common">Spectacular rustgill mushroom</name>
    <name type="synonym">Gymnopilus spectabilis subsp. junonius</name>
    <dbReference type="NCBI Taxonomy" id="109634"/>
    <lineage>
        <taxon>Eukaryota</taxon>
        <taxon>Fungi</taxon>
        <taxon>Dikarya</taxon>
        <taxon>Basidiomycota</taxon>
        <taxon>Agaricomycotina</taxon>
        <taxon>Agaricomycetes</taxon>
        <taxon>Agaricomycetidae</taxon>
        <taxon>Agaricales</taxon>
        <taxon>Agaricineae</taxon>
        <taxon>Hymenogastraceae</taxon>
        <taxon>Gymnopilus</taxon>
    </lineage>
</organism>
<protein>
    <submittedName>
        <fullName evidence="2">Uncharacterized protein</fullName>
    </submittedName>
</protein>
<proteinExistence type="predicted"/>
<dbReference type="GO" id="GO:0055105">
    <property type="term" value="F:ubiquitin-protein transferase inhibitor activity"/>
    <property type="evidence" value="ECO:0007669"/>
    <property type="project" value="TreeGrafter"/>
</dbReference>
<dbReference type="GO" id="GO:0005737">
    <property type="term" value="C:cytoplasm"/>
    <property type="evidence" value="ECO:0007669"/>
    <property type="project" value="TreeGrafter"/>
</dbReference>
<gene>
    <name evidence="2" type="ORF">CPB84DRAFT_1762365</name>
</gene>
<comment type="caution">
    <text evidence="2">The sequence shown here is derived from an EMBL/GenBank/DDBJ whole genome shotgun (WGS) entry which is preliminary data.</text>
</comment>
<dbReference type="InterPro" id="IPR013877">
    <property type="entry name" value="YAP-bd/ALF4/Glomulin"/>
</dbReference>
<dbReference type="AlphaFoldDB" id="A0A9P5TTP7"/>
<accession>A0A9P5TTP7</accession>
<evidence type="ECO:0000256" key="1">
    <source>
        <dbReference type="SAM" id="MobiDB-lite"/>
    </source>
</evidence>
<dbReference type="EMBL" id="JADNYJ010000004">
    <property type="protein sequence ID" value="KAF8911608.1"/>
    <property type="molecule type" value="Genomic_DNA"/>
</dbReference>
<dbReference type="PANTHER" id="PTHR15430:SF1">
    <property type="entry name" value="GLOMULIN"/>
    <property type="match status" value="1"/>
</dbReference>
<sequence length="557" mass="61682">MVNEQLASALQLSKTCDEEEISSAIIALLTSAVHDSEPQSSLSEIYQLIANTDAASLIDPLNALPLLLRCDDADARNVISLMGEHSSAKEVVMVVQESLEALERTLESEDEGDEDQGKEGESKEGKPKANSHVDQLLALIDLHASVIPRLQLRRKSAQDTIRPLCKELEAVIQYASVKATLAQGRSLLSRIANLSKRIWEWVQGSASVQEDIQACKLILKVLVDSSLIACERFLKANSAQRVLEECYPRLAGRSELGSDWQEGEQVVSDLIASYETLGLHTNESSASCSAIDLLFSSHQNWAEIDPDKRLTFLLPALISSIESNTLLDQALAVLIKALFTRMSRRSSKDLPENIAIPLYSVVPSIASAHPDPAIRHQAFRVLSLLLACENEKLRFQHLIELTRESEYPQMRVAAVGLVKETLLKALSGPSGKDDLFLGPLFLRSFGPILFRPDPHDLFLSALDLKDFQETHEPARLAECLSLLYVLLQRDEKNAIGIRDKDVIKSIENNLLAPLRRHLSRWMDDPAVSRSHLHDIAGIAALQICLERVDGVRATLQE</sequence>
<dbReference type="InterPro" id="IPR019516">
    <property type="entry name" value="Glomulin/ALF4"/>
</dbReference>
<name>A0A9P5TTP7_GYMJU</name>
<dbReference type="PANTHER" id="PTHR15430">
    <property type="entry name" value="GLOMULIN"/>
    <property type="match status" value="1"/>
</dbReference>
<feature type="region of interest" description="Disordered" evidence="1">
    <location>
        <begin position="104"/>
        <end position="129"/>
    </location>
</feature>
<feature type="compositionally biased region" description="Basic and acidic residues" evidence="1">
    <location>
        <begin position="115"/>
        <end position="127"/>
    </location>
</feature>
<dbReference type="OrthoDB" id="5396786at2759"/>